<accession>A0ABS6XPX3</accession>
<sequence length="272" mass="30475">MTGKDMIEQETAEPPAIDEDVALFLDGSNPAALIGWAEAQGIEAGAVLLASELARMSEAGQVPFVAAFIAERRSSRDIALRWMLWLWSDAEAPVCARFTDTADREAAELIIDMHRRVLAGETIEAGEWRAARRRFMAAISPSALTAAVDTIVSSMWAMQTTPGAIADAARSWIKQTAEVDALAPADWTAAEHDRVTTIWDEYGIEQARHNRRLRDESDEAYSARMQEYTRDHPLNLTAEDWSHWNAWQDHYRRLTALRTAELRRGLLRIIAS</sequence>
<name>A0ABS6XPX3_9SPHN</name>
<evidence type="ECO:0000313" key="2">
    <source>
        <dbReference type="Proteomes" id="UP001197214"/>
    </source>
</evidence>
<reference evidence="1 2" key="1">
    <citation type="submission" date="2021-07" db="EMBL/GenBank/DDBJ databases">
        <title>Stakelama flava sp. nov., a novel endophytic bacterium isolated from branch of Kandelia candel.</title>
        <authorList>
            <person name="Tuo L."/>
        </authorList>
    </citation>
    <scope>NUCLEOTIDE SEQUENCE [LARGE SCALE GENOMIC DNA]</scope>
    <source>
        <strain evidence="1 2">CBK3Z-3</strain>
    </source>
</reference>
<protein>
    <submittedName>
        <fullName evidence="1">Uncharacterized protein</fullName>
    </submittedName>
</protein>
<proteinExistence type="predicted"/>
<gene>
    <name evidence="1" type="ORF">KY084_14990</name>
</gene>
<evidence type="ECO:0000313" key="1">
    <source>
        <dbReference type="EMBL" id="MBW4332166.1"/>
    </source>
</evidence>
<dbReference type="RefSeq" id="WP_219239285.1">
    <property type="nucleotide sequence ID" value="NZ_JAHWZX010000019.1"/>
</dbReference>
<comment type="caution">
    <text evidence="1">The sequence shown here is derived from an EMBL/GenBank/DDBJ whole genome shotgun (WGS) entry which is preliminary data.</text>
</comment>
<keyword evidence="2" id="KW-1185">Reference proteome</keyword>
<organism evidence="1 2">
    <name type="scientific">Stakelama flava</name>
    <dbReference type="NCBI Taxonomy" id="2860338"/>
    <lineage>
        <taxon>Bacteria</taxon>
        <taxon>Pseudomonadati</taxon>
        <taxon>Pseudomonadota</taxon>
        <taxon>Alphaproteobacteria</taxon>
        <taxon>Sphingomonadales</taxon>
        <taxon>Sphingomonadaceae</taxon>
        <taxon>Stakelama</taxon>
    </lineage>
</organism>
<dbReference type="EMBL" id="JAHWZX010000019">
    <property type="protein sequence ID" value="MBW4332166.1"/>
    <property type="molecule type" value="Genomic_DNA"/>
</dbReference>
<dbReference type="Proteomes" id="UP001197214">
    <property type="component" value="Unassembled WGS sequence"/>
</dbReference>